<organism evidence="1 2">
    <name type="scientific">Sporothrix bragantina</name>
    <dbReference type="NCBI Taxonomy" id="671064"/>
    <lineage>
        <taxon>Eukaryota</taxon>
        <taxon>Fungi</taxon>
        <taxon>Dikarya</taxon>
        <taxon>Ascomycota</taxon>
        <taxon>Pezizomycotina</taxon>
        <taxon>Sordariomycetes</taxon>
        <taxon>Sordariomycetidae</taxon>
        <taxon>Ophiostomatales</taxon>
        <taxon>Ophiostomataceae</taxon>
        <taxon>Sporothrix</taxon>
    </lineage>
</organism>
<accession>A0ABP0CBJ8</accession>
<dbReference type="EMBL" id="CAWUHC010000073">
    <property type="protein sequence ID" value="CAK7228614.1"/>
    <property type="molecule type" value="Genomic_DNA"/>
</dbReference>
<name>A0ABP0CBJ8_9PEZI</name>
<reference evidence="1 2" key="1">
    <citation type="submission" date="2024-01" db="EMBL/GenBank/DDBJ databases">
        <authorList>
            <person name="Allen C."/>
            <person name="Tagirdzhanova G."/>
        </authorList>
    </citation>
    <scope>NUCLEOTIDE SEQUENCE [LARGE SCALE GENOMIC DNA]</scope>
</reference>
<gene>
    <name evidence="1" type="ORF">SBRCBS47491_006965</name>
</gene>
<comment type="caution">
    <text evidence="1">The sequence shown here is derived from an EMBL/GenBank/DDBJ whole genome shotgun (WGS) entry which is preliminary data.</text>
</comment>
<keyword evidence="2" id="KW-1185">Reference proteome</keyword>
<sequence>MPTLVAVSSPPAPAPSIPAAEAADDAAAINATHPFPTSEGINMTTLLMGSTLITDPKLHAEATRAMQNGTALSFAAARVAAGLVKSGMNAKDAVSHAAQSQLQRRQDPVTLVADFVDMFLVLASTEAGFEFTRMVLEIDKLFTGREDEWGLSP</sequence>
<evidence type="ECO:0000313" key="2">
    <source>
        <dbReference type="Proteomes" id="UP001642406"/>
    </source>
</evidence>
<dbReference type="Proteomes" id="UP001642406">
    <property type="component" value="Unassembled WGS sequence"/>
</dbReference>
<proteinExistence type="predicted"/>
<evidence type="ECO:0000313" key="1">
    <source>
        <dbReference type="EMBL" id="CAK7228614.1"/>
    </source>
</evidence>
<protein>
    <submittedName>
        <fullName evidence="1">Uncharacterized protein</fullName>
    </submittedName>
</protein>